<dbReference type="AlphaFoldDB" id="A0A5R8ZN74"/>
<feature type="compositionally biased region" description="Basic residues" evidence="1">
    <location>
        <begin position="54"/>
        <end position="68"/>
    </location>
</feature>
<feature type="region of interest" description="Disordered" evidence="1">
    <location>
        <begin position="35"/>
        <end position="70"/>
    </location>
</feature>
<evidence type="ECO:0000313" key="2">
    <source>
        <dbReference type="EMBL" id="TLP66527.1"/>
    </source>
</evidence>
<dbReference type="OrthoDB" id="3694397at2"/>
<evidence type="ECO:0000256" key="1">
    <source>
        <dbReference type="SAM" id="MobiDB-lite"/>
    </source>
</evidence>
<organism evidence="2 3">
    <name type="scientific">Microbispora triticiradicis</name>
    <dbReference type="NCBI Taxonomy" id="2200763"/>
    <lineage>
        <taxon>Bacteria</taxon>
        <taxon>Bacillati</taxon>
        <taxon>Actinomycetota</taxon>
        <taxon>Actinomycetes</taxon>
        <taxon>Streptosporangiales</taxon>
        <taxon>Streptosporangiaceae</taxon>
        <taxon>Microbispora</taxon>
    </lineage>
</organism>
<reference evidence="2" key="1">
    <citation type="submission" date="2019-05" db="EMBL/GenBank/DDBJ databases">
        <title>Isolation, diversity and antifungal activity of Actinobacteria from wheat.</title>
        <authorList>
            <person name="Yu B."/>
        </authorList>
    </citation>
    <scope>NUCLEOTIDE SEQUENCE [LARGE SCALE GENOMIC DNA]</scope>
    <source>
        <strain evidence="2">NEAU-HEGS1-5</strain>
    </source>
</reference>
<protein>
    <submittedName>
        <fullName evidence="2">DUF2637 domain-containing protein</fullName>
    </submittedName>
</protein>
<name>A0A5R8ZN74_9ACTN</name>
<proteinExistence type="predicted"/>
<dbReference type="EMBL" id="VANP01000001">
    <property type="protein sequence ID" value="TLP66527.1"/>
    <property type="molecule type" value="Genomic_DNA"/>
</dbReference>
<gene>
    <name evidence="2" type="ORF">FED44_03440</name>
</gene>
<feature type="compositionally biased region" description="Basic and acidic residues" evidence="1">
    <location>
        <begin position="36"/>
        <end position="53"/>
    </location>
</feature>
<comment type="caution">
    <text evidence="2">The sequence shown here is derived from an EMBL/GenBank/DDBJ whole genome shotgun (WGS) entry which is preliminary data.</text>
</comment>
<feature type="region of interest" description="Disordered" evidence="1">
    <location>
        <begin position="361"/>
        <end position="408"/>
    </location>
</feature>
<dbReference type="Proteomes" id="UP000309033">
    <property type="component" value="Unassembled WGS sequence"/>
</dbReference>
<accession>A0A5R8ZN74</accession>
<evidence type="ECO:0000313" key="3">
    <source>
        <dbReference type="Proteomes" id="UP000309033"/>
    </source>
</evidence>
<keyword evidence="3" id="KW-1185">Reference proteome</keyword>
<feature type="compositionally biased region" description="Low complexity" evidence="1">
    <location>
        <begin position="378"/>
        <end position="393"/>
    </location>
</feature>
<dbReference type="Pfam" id="PF10935">
    <property type="entry name" value="DUF2637"/>
    <property type="match status" value="1"/>
</dbReference>
<dbReference type="InterPro" id="IPR021235">
    <property type="entry name" value="DUF2637"/>
</dbReference>
<sequence length="459" mass="49539">MTTYYDPRAARTVAGAEAETRRAQAEALRAETALRLQRERREMEREDLQERRRDKAQRRAAKAHRRAERRTAIRSTVTGLASAARSRAHSFVAAAAMGSPMFIAWGGQLAFATEVMHLGAAAPTLPVAMEGSVLYTAYLTHQAIDRGLPTGRYRLLTWTMAGNAAGMNLWHQVDKLATAADPLAGLQVGAIYAVSSLLGIVLWELNAGLKRQVASRRSGAEIRGAAWRRLRYPRLSWAAASIRAAQGCSIDEAWSAAWIDRYGVGPDAPRRDRRVARRVLRHQSRADRAAAKDGLLSIVDGSIVRADAAPMPPAAREAGERAIAEFRAWQAGGHLPVPPPVESIEPPRLDVPRIPWPAATSEVVSIEPGPIDRDTETSAPRPAPAAAGRSSRPQGEARSIEAAPVRRSIDEHRAALAAAIEAGSIEAQPSAEAIRKTLRCSPSTARQLRDELAEGGAAA</sequence>